<keyword evidence="3" id="KW-1185">Reference proteome</keyword>
<dbReference type="Proteomes" id="UP000054241">
    <property type="component" value="Unassembled WGS sequence"/>
</dbReference>
<feature type="compositionally biased region" description="Basic and acidic residues" evidence="1">
    <location>
        <begin position="190"/>
        <end position="203"/>
    </location>
</feature>
<dbReference type="PANTHER" id="PTHR42782">
    <property type="entry name" value="SI:CH73-314G15.3"/>
    <property type="match status" value="1"/>
</dbReference>
<reference evidence="2 3" key="1">
    <citation type="submission" date="2015-10" db="EMBL/GenBank/DDBJ databases">
        <title>Draft genome sequence of Streptomyces cellostaticus DSM 40189, type strain for the species Streptomyces cellostaticus.</title>
        <authorList>
            <person name="Ruckert C."/>
            <person name="Winkler A."/>
            <person name="Kalinowski J."/>
            <person name="Kampfer P."/>
            <person name="Glaeser S."/>
        </authorList>
    </citation>
    <scope>NUCLEOTIDE SEQUENCE [LARGE SCALE GENOMIC DNA]</scope>
    <source>
        <strain evidence="2 3">DSM 40189</strain>
    </source>
</reference>
<accession>A0A101NQB4</accession>
<name>A0A101NQB4_9ACTN</name>
<dbReference type="RefSeq" id="WP_066994312.1">
    <property type="nucleotide sequence ID" value="NZ_BNDU01000004.1"/>
</dbReference>
<dbReference type="InterPro" id="IPR009078">
    <property type="entry name" value="Ferritin-like_SF"/>
</dbReference>
<proteinExistence type="predicted"/>
<evidence type="ECO:0000256" key="1">
    <source>
        <dbReference type="SAM" id="MobiDB-lite"/>
    </source>
</evidence>
<dbReference type="InterPro" id="IPR007402">
    <property type="entry name" value="DUF455"/>
</dbReference>
<feature type="region of interest" description="Disordered" evidence="1">
    <location>
        <begin position="175"/>
        <end position="203"/>
    </location>
</feature>
<dbReference type="OrthoDB" id="6064519at2"/>
<dbReference type="Pfam" id="PF04305">
    <property type="entry name" value="DUF455"/>
    <property type="match status" value="1"/>
</dbReference>
<dbReference type="SUPFAM" id="SSF47240">
    <property type="entry name" value="Ferritin-like"/>
    <property type="match status" value="1"/>
</dbReference>
<dbReference type="STRING" id="67285.AQI88_08290"/>
<organism evidence="2 3">
    <name type="scientific">Streptomyces cellostaticus</name>
    <dbReference type="NCBI Taxonomy" id="67285"/>
    <lineage>
        <taxon>Bacteria</taxon>
        <taxon>Bacillati</taxon>
        <taxon>Actinomycetota</taxon>
        <taxon>Actinomycetes</taxon>
        <taxon>Kitasatosporales</taxon>
        <taxon>Streptomycetaceae</taxon>
        <taxon>Streptomyces</taxon>
    </lineage>
</organism>
<dbReference type="Gene3D" id="1.20.1260.10">
    <property type="match status" value="1"/>
</dbReference>
<dbReference type="InterPro" id="IPR012347">
    <property type="entry name" value="Ferritin-like"/>
</dbReference>
<dbReference type="EMBL" id="LMWL01000011">
    <property type="protein sequence ID" value="KUM97264.1"/>
    <property type="molecule type" value="Genomic_DNA"/>
</dbReference>
<evidence type="ECO:0000313" key="2">
    <source>
        <dbReference type="EMBL" id="KUM97264.1"/>
    </source>
</evidence>
<dbReference type="PANTHER" id="PTHR42782:SF2">
    <property type="entry name" value="3-OXOACYL-[ACYL-CARRIER-PROTEIN] SYNTHASE-LIKE PROTEIN"/>
    <property type="match status" value="1"/>
</dbReference>
<protein>
    <recommendedName>
        <fullName evidence="4">DUF455 domain-containing protein</fullName>
    </recommendedName>
</protein>
<evidence type="ECO:0000313" key="3">
    <source>
        <dbReference type="Proteomes" id="UP000054241"/>
    </source>
</evidence>
<comment type="caution">
    <text evidence="2">The sequence shown here is derived from an EMBL/GenBank/DDBJ whole genome shotgun (WGS) entry which is preliminary data.</text>
</comment>
<gene>
    <name evidence="2" type="ORF">AQI88_08290</name>
</gene>
<dbReference type="CDD" id="cd00657">
    <property type="entry name" value="Ferritin_like"/>
    <property type="match status" value="1"/>
</dbReference>
<sequence length="442" mass="49391">MTAIDSSATTGLSVREAAAWWGRIAYACERAFELAAGWIPTVPQTLGKVALGHVLHLDSLAADAIRDRVAGLMGPADGASVQRPHTDYASFTNAAAGLTATQDRFALMQAWHTDVRSAVRAYLSRTDSGWDEPSLRTARTVLGLLEDIDARLTSWRTGNRQPGPAGRDMLDLLERSGGCRRPGEPGPPPAERRWPDPVAKPLRDPDLTVVPAEDFPGGFRPRREELMRYQLHTIAYTVEICAVEVCSQIMVRHPDLPWDCKRDLARQIDDEARHYELLARRVAELGGRMGDFPIHHGIWDYFTLGRTPLEELCIQQVIQEGHGLDADVVFADLCRKEGDGVTARLFDFVGADEVGHVRIGTRWMRHFADGDDERLLAVFEDCYRRLEERAFGSKFVVQENERLLAGMTHAQIARARRTVLATMSRAMRTRRSGTHEHTPEAQ</sequence>
<evidence type="ECO:0008006" key="4">
    <source>
        <dbReference type="Google" id="ProtNLM"/>
    </source>
</evidence>
<dbReference type="AlphaFoldDB" id="A0A101NQB4"/>